<dbReference type="AlphaFoldDB" id="Q49718"/>
<proteinExistence type="predicted"/>
<organism evidence="1">
    <name type="scientific">Mycobacterium leprae</name>
    <dbReference type="NCBI Taxonomy" id="1769"/>
    <lineage>
        <taxon>Bacteria</taxon>
        <taxon>Bacillati</taxon>
        <taxon>Actinomycetota</taxon>
        <taxon>Actinomycetes</taxon>
        <taxon>Mycobacteriales</taxon>
        <taxon>Mycobacteriaceae</taxon>
        <taxon>Mycobacterium</taxon>
    </lineage>
</organism>
<dbReference type="PIR" id="S72807">
    <property type="entry name" value="S72807"/>
</dbReference>
<reference evidence="1" key="2">
    <citation type="submission" date="1994-09" db="EMBL/GenBank/DDBJ databases">
        <authorList>
            <person name="Robison K."/>
        </authorList>
    </citation>
    <scope>NUCLEOTIDE SEQUENCE</scope>
</reference>
<accession>Q49718</accession>
<protein>
    <submittedName>
        <fullName evidence="1">B1549_F3_145</fullName>
    </submittedName>
</protein>
<evidence type="ECO:0000313" key="1">
    <source>
        <dbReference type="EMBL" id="AAA50904.1"/>
    </source>
</evidence>
<reference evidence="1" key="1">
    <citation type="submission" date="1994-01" db="EMBL/GenBank/DDBJ databases">
        <authorList>
            <person name="Smith D.R."/>
        </authorList>
    </citation>
    <scope>NUCLEOTIDE SEQUENCE</scope>
</reference>
<dbReference type="EMBL" id="U00014">
    <property type="protein sequence ID" value="AAA50904.1"/>
    <property type="molecule type" value="Genomic_DNA"/>
</dbReference>
<name>Q49718_MYCLR</name>
<sequence>MIGESVNEATRLCELAKSHPGPVLATAIALQLTSENECAQWRLGETVTLHEHGNPTQPGVAHLSRQTWLTLGEA</sequence>